<feature type="transmembrane region" description="Helical" evidence="6">
    <location>
        <begin position="466"/>
        <end position="489"/>
    </location>
</feature>
<sequence>MKKQNFMQGAFIATLGIVLSKILGIIYVIPFYAIIGDQGGALYGYAYSIYAIFLGISTAGVPLAISKIISEYNALGYYSLKERAFKLSIKTLNIIGIIAFIVLMIFAEPIAYLIIGDVQGGNSIADITFVIRLISCAILVVPILSVYRGYLQGHRFFVPTSISQVLEQIVRVSIIIFGTLIAKEVFNLSLTATVGIAVFSAFPASLVSWFYLRHKMKKNKKQLTEKTVYAEEPKVTDKQIIKQIVAYAIPFVMIDVFRTLYNSIDVVMLVKVLVNGIGYTPELAEGVMGIVSTWGNKLNMIVISVGTGVVSSLIPTISASFVKKDMKEVNRKINKALEIILFLVLPMVAGLSFLAEPVWMIFYGASDYGPTVYQLFVFVALTTVLFTTTITTVQMMKDYKQVFIILICGFMTNVICNIPFLYAFNSMGLPAYYGSITSTMCGYMVATFMSLIYLHKKHGIEYEDTLRKLIPTLMSLFVMLIVLFVIRLVLPFNNLTRINSIFYVLFYALVGAAIYFFVSAKNGVLYDIFGKDAIKNIKGKLIKKRG</sequence>
<feature type="transmembrane region" description="Helical" evidence="6">
    <location>
        <begin position="12"/>
        <end position="35"/>
    </location>
</feature>
<comment type="caution">
    <text evidence="7">The sequence shown here is derived from an EMBL/GenBank/DDBJ whole genome shotgun (WGS) entry which is preliminary data.</text>
</comment>
<feature type="transmembrane region" description="Helical" evidence="6">
    <location>
        <begin position="298"/>
        <end position="318"/>
    </location>
</feature>
<organism evidence="7 8">
    <name type="scientific">Candidatus Faecenecus gallistercoris</name>
    <dbReference type="NCBI Taxonomy" id="2840793"/>
    <lineage>
        <taxon>Bacteria</taxon>
        <taxon>Bacillati</taxon>
        <taxon>Bacillota</taxon>
        <taxon>Bacillota incertae sedis</taxon>
        <taxon>Candidatus Faecenecus</taxon>
    </lineage>
</organism>
<gene>
    <name evidence="7" type="ORF">IAC85_06365</name>
</gene>
<evidence type="ECO:0000313" key="8">
    <source>
        <dbReference type="Proteomes" id="UP000886725"/>
    </source>
</evidence>
<evidence type="ECO:0000256" key="3">
    <source>
        <dbReference type="ARBA" id="ARBA00022692"/>
    </source>
</evidence>
<evidence type="ECO:0000256" key="1">
    <source>
        <dbReference type="ARBA" id="ARBA00004651"/>
    </source>
</evidence>
<dbReference type="AlphaFoldDB" id="A0A9D1CKZ0"/>
<evidence type="ECO:0000256" key="4">
    <source>
        <dbReference type="ARBA" id="ARBA00022989"/>
    </source>
</evidence>
<dbReference type="Proteomes" id="UP000886725">
    <property type="component" value="Unassembled WGS sequence"/>
</dbReference>
<dbReference type="EMBL" id="DVFU01000122">
    <property type="protein sequence ID" value="HIQ65345.1"/>
    <property type="molecule type" value="Genomic_DNA"/>
</dbReference>
<feature type="transmembrane region" description="Helical" evidence="6">
    <location>
        <begin position="127"/>
        <end position="147"/>
    </location>
</feature>
<dbReference type="InterPro" id="IPR002797">
    <property type="entry name" value="Polysacc_synth"/>
</dbReference>
<dbReference type="PANTHER" id="PTHR30250">
    <property type="entry name" value="PST FAMILY PREDICTED COLANIC ACID TRANSPORTER"/>
    <property type="match status" value="1"/>
</dbReference>
<protein>
    <submittedName>
        <fullName evidence="7">Polysaccharide biosynthesis protein</fullName>
    </submittedName>
</protein>
<keyword evidence="2" id="KW-1003">Cell membrane</keyword>
<dbReference type="GO" id="GO:0005886">
    <property type="term" value="C:plasma membrane"/>
    <property type="evidence" value="ECO:0007669"/>
    <property type="project" value="UniProtKB-SubCell"/>
</dbReference>
<evidence type="ECO:0000256" key="2">
    <source>
        <dbReference type="ARBA" id="ARBA00022475"/>
    </source>
</evidence>
<dbReference type="InterPro" id="IPR024923">
    <property type="entry name" value="PG_synth_SpoVB"/>
</dbReference>
<feature type="transmembrane region" description="Helical" evidence="6">
    <location>
        <begin position="430"/>
        <end position="454"/>
    </location>
</feature>
<comment type="subcellular location">
    <subcellularLocation>
        <location evidence="1">Cell membrane</location>
        <topology evidence="1">Multi-pass membrane protein</topology>
    </subcellularLocation>
</comment>
<dbReference type="CDD" id="cd13124">
    <property type="entry name" value="MATE_SpoVB_like"/>
    <property type="match status" value="1"/>
</dbReference>
<keyword evidence="5 6" id="KW-0472">Membrane</keyword>
<feature type="transmembrane region" description="Helical" evidence="6">
    <location>
        <begin position="192"/>
        <end position="212"/>
    </location>
</feature>
<reference evidence="7" key="1">
    <citation type="submission" date="2020-10" db="EMBL/GenBank/DDBJ databases">
        <authorList>
            <person name="Gilroy R."/>
        </authorList>
    </citation>
    <scope>NUCLEOTIDE SEQUENCE</scope>
    <source>
        <strain evidence="7">CHK165-10780</strain>
    </source>
</reference>
<dbReference type="PANTHER" id="PTHR30250:SF21">
    <property type="entry name" value="LIPID II FLIPPASE MURJ"/>
    <property type="match status" value="1"/>
</dbReference>
<feature type="transmembrane region" description="Helical" evidence="6">
    <location>
        <begin position="402"/>
        <end position="424"/>
    </location>
</feature>
<feature type="transmembrane region" description="Helical" evidence="6">
    <location>
        <begin position="339"/>
        <end position="365"/>
    </location>
</feature>
<proteinExistence type="predicted"/>
<dbReference type="PIRSF" id="PIRSF038958">
    <property type="entry name" value="PG_synth_SpoVB"/>
    <property type="match status" value="1"/>
</dbReference>
<feature type="transmembrane region" description="Helical" evidence="6">
    <location>
        <begin position="91"/>
        <end position="115"/>
    </location>
</feature>
<dbReference type="InterPro" id="IPR050833">
    <property type="entry name" value="Poly_Biosynth_Transport"/>
</dbReference>
<feature type="transmembrane region" description="Helical" evidence="6">
    <location>
        <begin position="47"/>
        <end position="70"/>
    </location>
</feature>
<evidence type="ECO:0000256" key="5">
    <source>
        <dbReference type="ARBA" id="ARBA00023136"/>
    </source>
</evidence>
<feature type="transmembrane region" description="Helical" evidence="6">
    <location>
        <begin position="371"/>
        <end position="390"/>
    </location>
</feature>
<keyword evidence="4 6" id="KW-1133">Transmembrane helix</keyword>
<reference evidence="7" key="2">
    <citation type="journal article" date="2021" name="PeerJ">
        <title>Extensive microbial diversity within the chicken gut microbiome revealed by metagenomics and culture.</title>
        <authorList>
            <person name="Gilroy R."/>
            <person name="Ravi A."/>
            <person name="Getino M."/>
            <person name="Pursley I."/>
            <person name="Horton D.L."/>
            <person name="Alikhan N.F."/>
            <person name="Baker D."/>
            <person name="Gharbi K."/>
            <person name="Hall N."/>
            <person name="Watson M."/>
            <person name="Adriaenssens E.M."/>
            <person name="Foster-Nyarko E."/>
            <person name="Jarju S."/>
            <person name="Secka A."/>
            <person name="Antonio M."/>
            <person name="Oren A."/>
            <person name="Chaudhuri R.R."/>
            <person name="La Ragione R."/>
            <person name="Hildebrand F."/>
            <person name="Pallen M.J."/>
        </authorList>
    </citation>
    <scope>NUCLEOTIDE SEQUENCE</scope>
    <source>
        <strain evidence="7">CHK165-10780</strain>
    </source>
</reference>
<name>A0A9D1CKZ0_9FIRM</name>
<keyword evidence="3 6" id="KW-0812">Transmembrane</keyword>
<feature type="transmembrane region" description="Helical" evidence="6">
    <location>
        <begin position="168"/>
        <end position="186"/>
    </location>
</feature>
<feature type="transmembrane region" description="Helical" evidence="6">
    <location>
        <begin position="501"/>
        <end position="518"/>
    </location>
</feature>
<accession>A0A9D1CKZ0</accession>
<evidence type="ECO:0000313" key="7">
    <source>
        <dbReference type="EMBL" id="HIQ65345.1"/>
    </source>
</evidence>
<dbReference type="Pfam" id="PF01943">
    <property type="entry name" value="Polysacc_synt"/>
    <property type="match status" value="1"/>
</dbReference>
<evidence type="ECO:0000256" key="6">
    <source>
        <dbReference type="SAM" id="Phobius"/>
    </source>
</evidence>
<feature type="transmembrane region" description="Helical" evidence="6">
    <location>
        <begin position="244"/>
        <end position="261"/>
    </location>
</feature>